<feature type="chain" id="PRO_5031510929" description="NADP-dependent oxidoreductase domain-containing protein" evidence="1">
    <location>
        <begin position="30"/>
        <end position="382"/>
    </location>
</feature>
<dbReference type="AlphaFoldDB" id="A0A7S0AL80"/>
<organism evidence="3">
    <name type="scientific">Pyrodinium bahamense</name>
    <dbReference type="NCBI Taxonomy" id="73915"/>
    <lineage>
        <taxon>Eukaryota</taxon>
        <taxon>Sar</taxon>
        <taxon>Alveolata</taxon>
        <taxon>Dinophyceae</taxon>
        <taxon>Gonyaulacales</taxon>
        <taxon>Pyrocystaceae</taxon>
        <taxon>Pyrodinium</taxon>
    </lineage>
</organism>
<dbReference type="PANTHER" id="PTHR43147:SF2">
    <property type="entry name" value="NADP-DEPENDENT OXIDOREDUCTASE DOMAIN-CONTAINING PROTEIN"/>
    <property type="match status" value="1"/>
</dbReference>
<dbReference type="Gene3D" id="3.20.20.100">
    <property type="entry name" value="NADP-dependent oxidoreductase domain"/>
    <property type="match status" value="1"/>
</dbReference>
<proteinExistence type="predicted"/>
<feature type="signal peptide" evidence="1">
    <location>
        <begin position="1"/>
        <end position="29"/>
    </location>
</feature>
<accession>A0A7S0AL80</accession>
<keyword evidence="1" id="KW-0732">Signal</keyword>
<dbReference type="GO" id="GO:0016491">
    <property type="term" value="F:oxidoreductase activity"/>
    <property type="evidence" value="ECO:0007669"/>
    <property type="project" value="InterPro"/>
</dbReference>
<reference evidence="3" key="1">
    <citation type="submission" date="2021-01" db="EMBL/GenBank/DDBJ databases">
        <authorList>
            <person name="Corre E."/>
            <person name="Pelletier E."/>
            <person name="Niang G."/>
            <person name="Scheremetjew M."/>
            <person name="Finn R."/>
            <person name="Kale V."/>
            <person name="Holt S."/>
            <person name="Cochrane G."/>
            <person name="Meng A."/>
            <person name="Brown T."/>
            <person name="Cohen L."/>
        </authorList>
    </citation>
    <scope>NUCLEOTIDE SEQUENCE</scope>
    <source>
        <strain evidence="3">Pbaha01</strain>
    </source>
</reference>
<protein>
    <recommendedName>
        <fullName evidence="2">NADP-dependent oxidoreductase domain-containing protein</fullName>
    </recommendedName>
</protein>
<feature type="domain" description="NADP-dependent oxidoreductase" evidence="2">
    <location>
        <begin position="58"/>
        <end position="363"/>
    </location>
</feature>
<dbReference type="Pfam" id="PF00248">
    <property type="entry name" value="Aldo_ket_red"/>
    <property type="match status" value="1"/>
</dbReference>
<dbReference type="PRINTS" id="PR00069">
    <property type="entry name" value="ALDKETRDTASE"/>
</dbReference>
<evidence type="ECO:0000256" key="1">
    <source>
        <dbReference type="SAM" id="SignalP"/>
    </source>
</evidence>
<dbReference type="InterPro" id="IPR036812">
    <property type="entry name" value="NAD(P)_OxRdtase_dom_sf"/>
</dbReference>
<sequence>MAPSPDAPWRLRPAFCLALALVLAAPAAAQPADEEEDEGSCPAGAPCGGQGGLEMPRVIIGCWQLLERHSDRERAISTLTAYAEAGFTAFDTADIYGPSEGILGDFRARWVAAHPGAPALKFFTKYVTDDPGAAEARRINGQSLRHLGVGFVDLVQFHWWSLAKDGSDKTFLKAGRHLTQLKEEGKIRHLAGCNMDMVNLKALVDDGMQIEANQVQYSLLDRRPEVRLLGYCREQGIKLAIFGVVGGGLLSDGFLGLSKGQAQGRLDSVSRRMYWSSLQRWTSDWELFQELLRTLHAVGQRKAPQLPIAAVASLWALRRLDELGAGGALILGVRDARHLEEHRALLLGEAALSAEDMLEIEAVLGRGRAPQGDVWHHERGWA</sequence>
<dbReference type="EMBL" id="HBEG01029606">
    <property type="protein sequence ID" value="CAD8366834.1"/>
    <property type="molecule type" value="Transcribed_RNA"/>
</dbReference>
<evidence type="ECO:0000313" key="3">
    <source>
        <dbReference type="EMBL" id="CAD8366834.1"/>
    </source>
</evidence>
<dbReference type="InterPro" id="IPR023210">
    <property type="entry name" value="NADP_OxRdtase_dom"/>
</dbReference>
<gene>
    <name evidence="3" type="ORF">PBAH0796_LOCUS18100</name>
</gene>
<name>A0A7S0AL80_9DINO</name>
<evidence type="ECO:0000259" key="2">
    <source>
        <dbReference type="Pfam" id="PF00248"/>
    </source>
</evidence>
<dbReference type="InterPro" id="IPR020471">
    <property type="entry name" value="AKR"/>
</dbReference>
<dbReference type="PANTHER" id="PTHR43147">
    <property type="entry name" value="PROTEIN TAS"/>
    <property type="match status" value="1"/>
</dbReference>
<dbReference type="SUPFAM" id="SSF51430">
    <property type="entry name" value="NAD(P)-linked oxidoreductase"/>
    <property type="match status" value="1"/>
</dbReference>